<dbReference type="SUPFAM" id="SSF54236">
    <property type="entry name" value="Ubiquitin-like"/>
    <property type="match status" value="1"/>
</dbReference>
<dbReference type="PROSITE" id="PS50053">
    <property type="entry name" value="UBIQUITIN_2"/>
    <property type="match status" value="1"/>
</dbReference>
<dbReference type="InterPro" id="IPR022617">
    <property type="entry name" value="Rad60/SUMO-like_dom"/>
</dbReference>
<organism evidence="2 3">
    <name type="scientific">Streptomyces sp. 900105245</name>
    <dbReference type="NCBI Taxonomy" id="3154379"/>
    <lineage>
        <taxon>Bacteria</taxon>
        <taxon>Bacillati</taxon>
        <taxon>Actinomycetota</taxon>
        <taxon>Actinomycetes</taxon>
        <taxon>Kitasatosporales</taxon>
        <taxon>Streptomycetaceae</taxon>
        <taxon>Streptomyces</taxon>
    </lineage>
</organism>
<dbReference type="PANTHER" id="PTHR10562">
    <property type="entry name" value="SMALL UBIQUITIN-RELATED MODIFIER"/>
    <property type="match status" value="1"/>
</dbReference>
<name>A0ABV1UE75_9ACTN</name>
<evidence type="ECO:0000313" key="3">
    <source>
        <dbReference type="Proteomes" id="UP001470023"/>
    </source>
</evidence>
<keyword evidence="3" id="KW-1185">Reference proteome</keyword>
<dbReference type="EMBL" id="JBEPAZ010000034">
    <property type="protein sequence ID" value="MER6431930.1"/>
    <property type="molecule type" value="Genomic_DNA"/>
</dbReference>
<gene>
    <name evidence="2" type="ORF">ABT272_30035</name>
</gene>
<dbReference type="Pfam" id="PF11976">
    <property type="entry name" value="Rad60-SLD"/>
    <property type="match status" value="1"/>
</dbReference>
<accession>A0ABV1UE75</accession>
<comment type="caution">
    <text evidence="2">The sequence shown here is derived from an EMBL/GenBank/DDBJ whole genome shotgun (WGS) entry which is preliminary data.</text>
</comment>
<evidence type="ECO:0000259" key="1">
    <source>
        <dbReference type="PROSITE" id="PS50053"/>
    </source>
</evidence>
<dbReference type="Proteomes" id="UP001470023">
    <property type="component" value="Unassembled WGS sequence"/>
</dbReference>
<protein>
    <submittedName>
        <fullName evidence="2">Ubiquitin-like protein</fullName>
    </submittedName>
</protein>
<dbReference type="Gene3D" id="3.10.20.90">
    <property type="entry name" value="Phosphatidylinositol 3-kinase Catalytic Subunit, Chain A, domain 1"/>
    <property type="match status" value="1"/>
</dbReference>
<evidence type="ECO:0000313" key="2">
    <source>
        <dbReference type="EMBL" id="MER6431930.1"/>
    </source>
</evidence>
<dbReference type="InterPro" id="IPR029071">
    <property type="entry name" value="Ubiquitin-like_domsf"/>
</dbReference>
<reference evidence="2 3" key="1">
    <citation type="submission" date="2024-06" db="EMBL/GenBank/DDBJ databases">
        <title>The Natural Products Discovery Center: Release of the First 8490 Sequenced Strains for Exploring Actinobacteria Biosynthetic Diversity.</title>
        <authorList>
            <person name="Kalkreuter E."/>
            <person name="Kautsar S.A."/>
            <person name="Yang D."/>
            <person name="Bader C.D."/>
            <person name="Teijaro C.N."/>
            <person name="Fluegel L."/>
            <person name="Davis C.M."/>
            <person name="Simpson J.R."/>
            <person name="Lauterbach L."/>
            <person name="Steele A.D."/>
            <person name="Gui C."/>
            <person name="Meng S."/>
            <person name="Li G."/>
            <person name="Viehrig K."/>
            <person name="Ye F."/>
            <person name="Su P."/>
            <person name="Kiefer A.F."/>
            <person name="Nichols A."/>
            <person name="Cepeda A.J."/>
            <person name="Yan W."/>
            <person name="Fan B."/>
            <person name="Jiang Y."/>
            <person name="Adhikari A."/>
            <person name="Zheng C.-J."/>
            <person name="Schuster L."/>
            <person name="Cowan T.M."/>
            <person name="Smanski M.J."/>
            <person name="Chevrette M.G."/>
            <person name="De Carvalho L.P.S."/>
            <person name="Shen B."/>
        </authorList>
    </citation>
    <scope>NUCLEOTIDE SEQUENCE [LARGE SCALE GENOMIC DNA]</scope>
    <source>
        <strain evidence="2 3">NPDC001166</strain>
    </source>
</reference>
<feature type="domain" description="Ubiquitin-like" evidence="1">
    <location>
        <begin position="9"/>
        <end position="84"/>
    </location>
</feature>
<dbReference type="SMART" id="SM00213">
    <property type="entry name" value="UBQ"/>
    <property type="match status" value="1"/>
</dbReference>
<proteinExistence type="predicted"/>
<dbReference type="InterPro" id="IPR000626">
    <property type="entry name" value="Ubiquitin-like_dom"/>
</dbReference>
<dbReference type="RefSeq" id="WP_352064862.1">
    <property type="nucleotide sequence ID" value="NZ_JBEPAZ010000034.1"/>
</dbReference>
<sequence length="84" mass="9252">MSGEDDGTIQISVRSEDGHEVHFRVRSTTQMQKVMRAYCERVGSSLDAVRFLFDGERVRGYQTVGVLALVSGDTIDAMVEQVGA</sequence>